<accession>A0A452GVW2</accession>
<dbReference type="Proteomes" id="UP000291020">
    <property type="component" value="Unassembled WGS sequence"/>
</dbReference>
<reference evidence="2" key="2">
    <citation type="submission" date="2025-08" db="UniProtKB">
        <authorList>
            <consortium name="Ensembl"/>
        </authorList>
    </citation>
    <scope>IDENTIFICATION</scope>
</reference>
<evidence type="ECO:0000313" key="2">
    <source>
        <dbReference type="Ensembl" id="ENSGAGP00000006188.1"/>
    </source>
</evidence>
<reference evidence="3" key="1">
    <citation type="journal article" date="2017" name="PLoS ONE">
        <title>The Agassiz's desert tortoise genome provides a resource for the conservation of a threatened species.</title>
        <authorList>
            <person name="Tollis M."/>
            <person name="DeNardo D.F."/>
            <person name="Cornelius J.A."/>
            <person name="Dolby G.A."/>
            <person name="Edwards T."/>
            <person name="Henen B.T."/>
            <person name="Karl A.E."/>
            <person name="Murphy R.W."/>
            <person name="Kusumi K."/>
        </authorList>
    </citation>
    <scope>NUCLEOTIDE SEQUENCE [LARGE SCALE GENOMIC DNA]</scope>
</reference>
<proteinExistence type="predicted"/>
<sequence>MFGHCAGNLTPNATILTLVEYQSLFHLCTVVYRCLFINPVFCAISVLTCFFSFCTHFALGLISCLALYRMAGSITHFMLLYLFFLEWSDSELGSQNSLGIFNYFFWGL</sequence>
<feature type="transmembrane region" description="Helical" evidence="1">
    <location>
        <begin position="30"/>
        <end position="54"/>
    </location>
</feature>
<evidence type="ECO:0000256" key="1">
    <source>
        <dbReference type="SAM" id="Phobius"/>
    </source>
</evidence>
<organism evidence="2 3">
    <name type="scientific">Gopherus agassizii</name>
    <name type="common">Agassiz's desert tortoise</name>
    <dbReference type="NCBI Taxonomy" id="38772"/>
    <lineage>
        <taxon>Eukaryota</taxon>
        <taxon>Metazoa</taxon>
        <taxon>Chordata</taxon>
        <taxon>Craniata</taxon>
        <taxon>Vertebrata</taxon>
        <taxon>Euteleostomi</taxon>
        <taxon>Archelosauria</taxon>
        <taxon>Testudinata</taxon>
        <taxon>Testudines</taxon>
        <taxon>Cryptodira</taxon>
        <taxon>Durocryptodira</taxon>
        <taxon>Testudinoidea</taxon>
        <taxon>Testudinidae</taxon>
        <taxon>Gopherus</taxon>
    </lineage>
</organism>
<evidence type="ECO:0000313" key="3">
    <source>
        <dbReference type="Proteomes" id="UP000291020"/>
    </source>
</evidence>
<feature type="transmembrane region" description="Helical" evidence="1">
    <location>
        <begin position="66"/>
        <end position="84"/>
    </location>
</feature>
<keyword evidence="1" id="KW-0472">Membrane</keyword>
<dbReference type="AlphaFoldDB" id="A0A452GVW2"/>
<keyword evidence="3" id="KW-1185">Reference proteome</keyword>
<reference evidence="2" key="3">
    <citation type="submission" date="2025-09" db="UniProtKB">
        <authorList>
            <consortium name="Ensembl"/>
        </authorList>
    </citation>
    <scope>IDENTIFICATION</scope>
</reference>
<keyword evidence="1" id="KW-0812">Transmembrane</keyword>
<dbReference type="Ensembl" id="ENSGAGT00000007197.1">
    <property type="protein sequence ID" value="ENSGAGP00000006188.1"/>
    <property type="gene ID" value="ENSGAGG00000004991.1"/>
</dbReference>
<name>A0A452GVW2_9SAUR</name>
<protein>
    <submittedName>
        <fullName evidence="2">Uncharacterized protein</fullName>
    </submittedName>
</protein>
<keyword evidence="1" id="KW-1133">Transmembrane helix</keyword>